<dbReference type="OrthoDB" id="3052926at2759"/>
<protein>
    <submittedName>
        <fullName evidence="2">Uncharacterized protein</fullName>
    </submittedName>
</protein>
<dbReference type="Proteomes" id="UP000565441">
    <property type="component" value="Unassembled WGS sequence"/>
</dbReference>
<reference evidence="2 3" key="1">
    <citation type="journal article" date="2020" name="ISME J.">
        <title>Uncovering the hidden diversity of litter-decomposition mechanisms in mushroom-forming fungi.</title>
        <authorList>
            <person name="Floudas D."/>
            <person name="Bentzer J."/>
            <person name="Ahren D."/>
            <person name="Johansson T."/>
            <person name="Persson P."/>
            <person name="Tunlid A."/>
        </authorList>
    </citation>
    <scope>NUCLEOTIDE SEQUENCE [LARGE SCALE GENOMIC DNA]</scope>
    <source>
        <strain evidence="2 3">CBS 661.87</strain>
    </source>
</reference>
<feature type="compositionally biased region" description="Polar residues" evidence="1">
    <location>
        <begin position="8"/>
        <end position="19"/>
    </location>
</feature>
<evidence type="ECO:0000313" key="2">
    <source>
        <dbReference type="EMBL" id="KAF5367343.1"/>
    </source>
</evidence>
<dbReference type="AlphaFoldDB" id="A0A8H5LS07"/>
<accession>A0A8H5LS07</accession>
<evidence type="ECO:0000313" key="3">
    <source>
        <dbReference type="Proteomes" id="UP000565441"/>
    </source>
</evidence>
<organism evidence="2 3">
    <name type="scientific">Tricholomella constricta</name>
    <dbReference type="NCBI Taxonomy" id="117010"/>
    <lineage>
        <taxon>Eukaryota</taxon>
        <taxon>Fungi</taxon>
        <taxon>Dikarya</taxon>
        <taxon>Basidiomycota</taxon>
        <taxon>Agaricomycotina</taxon>
        <taxon>Agaricomycetes</taxon>
        <taxon>Agaricomycetidae</taxon>
        <taxon>Agaricales</taxon>
        <taxon>Tricholomatineae</taxon>
        <taxon>Lyophyllaceae</taxon>
        <taxon>Tricholomella</taxon>
    </lineage>
</organism>
<gene>
    <name evidence="2" type="ORF">D9615_010286</name>
</gene>
<keyword evidence="3" id="KW-1185">Reference proteome</keyword>
<comment type="caution">
    <text evidence="2">The sequence shown here is derived from an EMBL/GenBank/DDBJ whole genome shotgun (WGS) entry which is preliminary data.</text>
</comment>
<sequence length="160" mass="18045">MDVAGCQPPSTGNREQPTFQHPIPPPVCTTRANAVPGVPPVPLQVFGWSFDIQNDVIKWANDHDFEPGMDEYFREQLARSEIRTRLPFGYRAVAQVHDAASPNNIIGAKRYCFVIGSNKSQEDIDLAFDMTIINQFRAVLGPDAQLQWHKYRYRADDSGI</sequence>
<evidence type="ECO:0000256" key="1">
    <source>
        <dbReference type="SAM" id="MobiDB-lite"/>
    </source>
</evidence>
<name>A0A8H5LS07_9AGAR</name>
<feature type="region of interest" description="Disordered" evidence="1">
    <location>
        <begin position="1"/>
        <end position="25"/>
    </location>
</feature>
<dbReference type="EMBL" id="JAACJP010000067">
    <property type="protein sequence ID" value="KAF5367343.1"/>
    <property type="molecule type" value="Genomic_DNA"/>
</dbReference>
<proteinExistence type="predicted"/>